<dbReference type="GeneID" id="70247995"/>
<dbReference type="Proteomes" id="UP001201262">
    <property type="component" value="Unassembled WGS sequence"/>
</dbReference>
<comment type="caution">
    <text evidence="2">The sequence shown here is derived from an EMBL/GenBank/DDBJ whole genome shotgun (WGS) entry which is preliminary data.</text>
</comment>
<gene>
    <name evidence="2" type="ORF">BGW36DRAFT_392538</name>
</gene>
<protein>
    <submittedName>
        <fullName evidence="2">Uncharacterized protein</fullName>
    </submittedName>
</protein>
<reference evidence="2" key="1">
    <citation type="submission" date="2021-12" db="EMBL/GenBank/DDBJ databases">
        <title>Convergent genome expansion in fungi linked to evolution of root-endophyte symbiosis.</title>
        <authorList>
            <consortium name="DOE Joint Genome Institute"/>
            <person name="Ke Y.-H."/>
            <person name="Bonito G."/>
            <person name="Liao H.-L."/>
            <person name="Looney B."/>
            <person name="Rojas-Flechas A."/>
            <person name="Nash J."/>
            <person name="Hameed K."/>
            <person name="Schadt C."/>
            <person name="Martin F."/>
            <person name="Crous P.W."/>
            <person name="Miettinen O."/>
            <person name="Magnuson J.K."/>
            <person name="Labbe J."/>
            <person name="Jacobson D."/>
            <person name="Doktycz M.J."/>
            <person name="Veneault-Fourrey C."/>
            <person name="Kuo A."/>
            <person name="Mondo S."/>
            <person name="Calhoun S."/>
            <person name="Riley R."/>
            <person name="Ohm R."/>
            <person name="LaButti K."/>
            <person name="Andreopoulos B."/>
            <person name="Pangilinan J."/>
            <person name="Nolan M."/>
            <person name="Tritt A."/>
            <person name="Clum A."/>
            <person name="Lipzen A."/>
            <person name="Daum C."/>
            <person name="Barry K."/>
            <person name="Grigoriev I.V."/>
            <person name="Vilgalys R."/>
        </authorList>
    </citation>
    <scope>NUCLEOTIDE SEQUENCE</scope>
    <source>
        <strain evidence="2">PMI_201</strain>
    </source>
</reference>
<name>A0AAD4L194_9EURO</name>
<sequence>MSQFRSQLARVQQKISEAGNSPWLFKKTVIRSGGGILAVVSMAFFAAAIDHWNRTFVHTSGSVRGDWQDGIPIGPLTLAFLYNIGTAVYVFYTGRAVHLAIELVVDFLVWAALVPGLIFSIWGGTFRLWHRATVSSNMVMCNSGTNALSRECFPELYHIGFLELAGILLAIPVW</sequence>
<feature type="transmembrane region" description="Helical" evidence="1">
    <location>
        <begin position="34"/>
        <end position="53"/>
    </location>
</feature>
<dbReference type="AlphaFoldDB" id="A0AAD4L194"/>
<feature type="transmembrane region" description="Helical" evidence="1">
    <location>
        <begin position="73"/>
        <end position="92"/>
    </location>
</feature>
<dbReference type="EMBL" id="JAJTJA010000001">
    <property type="protein sequence ID" value="KAH8704751.1"/>
    <property type="molecule type" value="Genomic_DNA"/>
</dbReference>
<keyword evidence="1" id="KW-0812">Transmembrane</keyword>
<keyword evidence="3" id="KW-1185">Reference proteome</keyword>
<proteinExistence type="predicted"/>
<evidence type="ECO:0000256" key="1">
    <source>
        <dbReference type="SAM" id="Phobius"/>
    </source>
</evidence>
<evidence type="ECO:0000313" key="3">
    <source>
        <dbReference type="Proteomes" id="UP001201262"/>
    </source>
</evidence>
<organism evidence="2 3">
    <name type="scientific">Talaromyces proteolyticus</name>
    <dbReference type="NCBI Taxonomy" id="1131652"/>
    <lineage>
        <taxon>Eukaryota</taxon>
        <taxon>Fungi</taxon>
        <taxon>Dikarya</taxon>
        <taxon>Ascomycota</taxon>
        <taxon>Pezizomycotina</taxon>
        <taxon>Eurotiomycetes</taxon>
        <taxon>Eurotiomycetidae</taxon>
        <taxon>Eurotiales</taxon>
        <taxon>Trichocomaceae</taxon>
        <taxon>Talaromyces</taxon>
        <taxon>Talaromyces sect. Bacilispori</taxon>
    </lineage>
</organism>
<keyword evidence="1" id="KW-1133">Transmembrane helix</keyword>
<keyword evidence="1" id="KW-0472">Membrane</keyword>
<feature type="transmembrane region" description="Helical" evidence="1">
    <location>
        <begin position="99"/>
        <end position="122"/>
    </location>
</feature>
<evidence type="ECO:0000313" key="2">
    <source>
        <dbReference type="EMBL" id="KAH8704751.1"/>
    </source>
</evidence>
<accession>A0AAD4L194</accession>
<dbReference type="RefSeq" id="XP_046077372.1">
    <property type="nucleotide sequence ID" value="XM_046217708.1"/>
</dbReference>